<feature type="transmembrane region" description="Helical" evidence="6">
    <location>
        <begin position="347"/>
        <end position="370"/>
    </location>
</feature>
<feature type="transmembrane region" description="Helical" evidence="6">
    <location>
        <begin position="66"/>
        <end position="86"/>
    </location>
</feature>
<reference evidence="7 8" key="1">
    <citation type="submission" date="2018-06" db="EMBL/GenBank/DDBJ databases">
        <title>Marinomonas sp. YLB-05 draft genome sequence.</title>
        <authorList>
            <person name="Yu L."/>
            <person name="Tang X."/>
        </authorList>
    </citation>
    <scope>NUCLEOTIDE SEQUENCE [LARGE SCALE GENOMIC DNA]</scope>
    <source>
        <strain evidence="7 8">YLB-05</strain>
    </source>
</reference>
<feature type="transmembrane region" description="Helical" evidence="6">
    <location>
        <begin position="35"/>
        <end position="54"/>
    </location>
</feature>
<organism evidence="7 8">
    <name type="scientific">Marinomonas piezotolerans</name>
    <dbReference type="NCBI Taxonomy" id="2213058"/>
    <lineage>
        <taxon>Bacteria</taxon>
        <taxon>Pseudomonadati</taxon>
        <taxon>Pseudomonadota</taxon>
        <taxon>Gammaproteobacteria</taxon>
        <taxon>Oceanospirillales</taxon>
        <taxon>Oceanospirillaceae</taxon>
        <taxon>Marinomonas</taxon>
    </lineage>
</organism>
<dbReference type="GO" id="GO:0005886">
    <property type="term" value="C:plasma membrane"/>
    <property type="evidence" value="ECO:0007669"/>
    <property type="project" value="UniProtKB-SubCell"/>
</dbReference>
<dbReference type="PANTHER" id="PTHR30250">
    <property type="entry name" value="PST FAMILY PREDICTED COLANIC ACID TRANSPORTER"/>
    <property type="match status" value="1"/>
</dbReference>
<evidence type="ECO:0000313" key="7">
    <source>
        <dbReference type="EMBL" id="RDL44027.1"/>
    </source>
</evidence>
<feature type="transmembrane region" description="Helical" evidence="6">
    <location>
        <begin position="107"/>
        <end position="133"/>
    </location>
</feature>
<keyword evidence="5 6" id="KW-0472">Membrane</keyword>
<evidence type="ECO:0000256" key="6">
    <source>
        <dbReference type="SAM" id="Phobius"/>
    </source>
</evidence>
<sequence length="442" mass="50231">MFDLADKIRKSNRINVGSEKLNFFLRFVKDSKNSVFIVYLSSNIVSALIGFLMVPIVTRLLTPEEYGAFSIFQTFIAAFGIFVGLNGKGLILRNLFDENKSSDIKHYISGSMSIALLSSLVISVLLIIFLIFFDININSEFIFIALVIAFFTYLIDLRKIIHQGMSQPLMYSFYQIGSTLMTLIFVFVFMQYYSFGLDGRVLSALLGPALFFIAALYSFKRSDFLSWGVPKANVYKELLKFGIPMLPYSIFGVGFLYVDRWVVASKIGMHEVGLYSAAIQLILPITIFFDSLAKAYSPWLYRKLSDKENHFSLIRHQVLLIAALAIMLAPGYFILKFLADVIFPQEYHIGSSLFFIIYVSYSIIGIYRIINTSLFYFLKTKHISAITSLCFFIYIASLLLLVDDFGLIGVATSYLISSISHLLLTIIDSFIVDRNDRNLCLR</sequence>
<feature type="transmembrane region" description="Helical" evidence="6">
    <location>
        <begin position="139"/>
        <end position="157"/>
    </location>
</feature>
<dbReference type="Proteomes" id="UP000254326">
    <property type="component" value="Unassembled WGS sequence"/>
</dbReference>
<dbReference type="PANTHER" id="PTHR30250:SF11">
    <property type="entry name" value="O-ANTIGEN TRANSPORTER-RELATED"/>
    <property type="match status" value="1"/>
</dbReference>
<evidence type="ECO:0000313" key="8">
    <source>
        <dbReference type="Proteomes" id="UP000254326"/>
    </source>
</evidence>
<dbReference type="Pfam" id="PF01943">
    <property type="entry name" value="Polysacc_synt"/>
    <property type="match status" value="1"/>
</dbReference>
<comment type="subcellular location">
    <subcellularLocation>
        <location evidence="1">Cell membrane</location>
        <topology evidence="1">Multi-pass membrane protein</topology>
    </subcellularLocation>
</comment>
<evidence type="ECO:0000256" key="4">
    <source>
        <dbReference type="ARBA" id="ARBA00022989"/>
    </source>
</evidence>
<evidence type="ECO:0008006" key="9">
    <source>
        <dbReference type="Google" id="ProtNLM"/>
    </source>
</evidence>
<keyword evidence="8" id="KW-1185">Reference proteome</keyword>
<evidence type="ECO:0000256" key="3">
    <source>
        <dbReference type="ARBA" id="ARBA00022692"/>
    </source>
</evidence>
<evidence type="ECO:0000256" key="5">
    <source>
        <dbReference type="ARBA" id="ARBA00023136"/>
    </source>
</evidence>
<feature type="transmembrane region" description="Helical" evidence="6">
    <location>
        <begin position="238"/>
        <end position="258"/>
    </location>
</feature>
<proteinExistence type="predicted"/>
<dbReference type="EMBL" id="QKRA01000004">
    <property type="protein sequence ID" value="RDL44027.1"/>
    <property type="molecule type" value="Genomic_DNA"/>
</dbReference>
<accession>A0A370U8C8</accession>
<dbReference type="AlphaFoldDB" id="A0A370U8C8"/>
<comment type="caution">
    <text evidence="7">The sequence shown here is derived from an EMBL/GenBank/DDBJ whole genome shotgun (WGS) entry which is preliminary data.</text>
</comment>
<evidence type="ECO:0000256" key="1">
    <source>
        <dbReference type="ARBA" id="ARBA00004651"/>
    </source>
</evidence>
<keyword evidence="2" id="KW-1003">Cell membrane</keyword>
<feature type="transmembrane region" description="Helical" evidence="6">
    <location>
        <begin position="169"/>
        <end position="193"/>
    </location>
</feature>
<feature type="transmembrane region" description="Helical" evidence="6">
    <location>
        <begin position="408"/>
        <end position="432"/>
    </location>
</feature>
<dbReference type="InterPro" id="IPR050833">
    <property type="entry name" value="Poly_Biosynth_Transport"/>
</dbReference>
<keyword evidence="4 6" id="KW-1133">Transmembrane helix</keyword>
<feature type="transmembrane region" description="Helical" evidence="6">
    <location>
        <begin position="318"/>
        <end position="335"/>
    </location>
</feature>
<feature type="transmembrane region" description="Helical" evidence="6">
    <location>
        <begin position="382"/>
        <end position="402"/>
    </location>
</feature>
<dbReference type="InterPro" id="IPR002797">
    <property type="entry name" value="Polysacc_synth"/>
</dbReference>
<feature type="transmembrane region" description="Helical" evidence="6">
    <location>
        <begin position="278"/>
        <end position="297"/>
    </location>
</feature>
<name>A0A370U8C8_9GAMM</name>
<evidence type="ECO:0000256" key="2">
    <source>
        <dbReference type="ARBA" id="ARBA00022475"/>
    </source>
</evidence>
<keyword evidence="3 6" id="KW-0812">Transmembrane</keyword>
<gene>
    <name evidence="7" type="ORF">DN730_10345</name>
</gene>
<protein>
    <recommendedName>
        <fullName evidence="9">Polysaccharide biosynthesis protein C-terminal domain-containing protein</fullName>
    </recommendedName>
</protein>
<feature type="transmembrane region" description="Helical" evidence="6">
    <location>
        <begin position="199"/>
        <end position="217"/>
    </location>
</feature>